<dbReference type="EMBL" id="BAABME010002958">
    <property type="protein sequence ID" value="GAA0156834.1"/>
    <property type="molecule type" value="Genomic_DNA"/>
</dbReference>
<accession>A0AAV3PZD6</accession>
<evidence type="ECO:0000313" key="2">
    <source>
        <dbReference type="Proteomes" id="UP001454036"/>
    </source>
</evidence>
<organism evidence="1 2">
    <name type="scientific">Lithospermum erythrorhizon</name>
    <name type="common">Purple gromwell</name>
    <name type="synonym">Lithospermum officinale var. erythrorhizon</name>
    <dbReference type="NCBI Taxonomy" id="34254"/>
    <lineage>
        <taxon>Eukaryota</taxon>
        <taxon>Viridiplantae</taxon>
        <taxon>Streptophyta</taxon>
        <taxon>Embryophyta</taxon>
        <taxon>Tracheophyta</taxon>
        <taxon>Spermatophyta</taxon>
        <taxon>Magnoliopsida</taxon>
        <taxon>eudicotyledons</taxon>
        <taxon>Gunneridae</taxon>
        <taxon>Pentapetalae</taxon>
        <taxon>asterids</taxon>
        <taxon>lamiids</taxon>
        <taxon>Boraginales</taxon>
        <taxon>Boraginaceae</taxon>
        <taxon>Boraginoideae</taxon>
        <taxon>Lithospermeae</taxon>
        <taxon>Lithospermum</taxon>
    </lineage>
</organism>
<name>A0AAV3PZD6_LITER</name>
<reference evidence="1 2" key="1">
    <citation type="submission" date="2024-01" db="EMBL/GenBank/DDBJ databases">
        <title>The complete chloroplast genome sequence of Lithospermum erythrorhizon: insights into the phylogenetic relationship among Boraginaceae species and the maternal lineages of purple gromwells.</title>
        <authorList>
            <person name="Okada T."/>
            <person name="Watanabe K."/>
        </authorList>
    </citation>
    <scope>NUCLEOTIDE SEQUENCE [LARGE SCALE GENOMIC DNA]</scope>
</reference>
<keyword evidence="2" id="KW-1185">Reference proteome</keyword>
<dbReference type="Proteomes" id="UP001454036">
    <property type="component" value="Unassembled WGS sequence"/>
</dbReference>
<sequence length="127" mass="14409">MELEAIPLMDLSECVIGGAPSLGDDDDDDGYWSSLDSLNVDEITSIDKESNWSDGGRPENEKFEQNKVFLDFSNNSGNQLALRFTKNKDCSVFIHKCLSNYFSSPKWIWVVVPNNPKCYHENLILEL</sequence>
<dbReference type="AlphaFoldDB" id="A0AAV3PZD6"/>
<gene>
    <name evidence="1" type="ORF">LIER_14229</name>
</gene>
<evidence type="ECO:0000313" key="1">
    <source>
        <dbReference type="EMBL" id="GAA0156834.1"/>
    </source>
</evidence>
<comment type="caution">
    <text evidence="1">The sequence shown here is derived from an EMBL/GenBank/DDBJ whole genome shotgun (WGS) entry which is preliminary data.</text>
</comment>
<protein>
    <submittedName>
        <fullName evidence="1">Uncharacterized protein</fullName>
    </submittedName>
</protein>
<proteinExistence type="predicted"/>